<organism evidence="2 3">
    <name type="scientific">Eumeta variegata</name>
    <name type="common">Bagworm moth</name>
    <name type="synonym">Eumeta japonica</name>
    <dbReference type="NCBI Taxonomy" id="151549"/>
    <lineage>
        <taxon>Eukaryota</taxon>
        <taxon>Metazoa</taxon>
        <taxon>Ecdysozoa</taxon>
        <taxon>Arthropoda</taxon>
        <taxon>Hexapoda</taxon>
        <taxon>Insecta</taxon>
        <taxon>Pterygota</taxon>
        <taxon>Neoptera</taxon>
        <taxon>Endopterygota</taxon>
        <taxon>Lepidoptera</taxon>
        <taxon>Glossata</taxon>
        <taxon>Ditrysia</taxon>
        <taxon>Tineoidea</taxon>
        <taxon>Psychidae</taxon>
        <taxon>Oiketicinae</taxon>
        <taxon>Eumeta</taxon>
    </lineage>
</organism>
<evidence type="ECO:0000256" key="1">
    <source>
        <dbReference type="SAM" id="MobiDB-lite"/>
    </source>
</evidence>
<feature type="compositionally biased region" description="Basic residues" evidence="1">
    <location>
        <begin position="114"/>
        <end position="126"/>
    </location>
</feature>
<keyword evidence="3" id="KW-1185">Reference proteome</keyword>
<dbReference type="Proteomes" id="UP000299102">
    <property type="component" value="Unassembled WGS sequence"/>
</dbReference>
<comment type="caution">
    <text evidence="2">The sequence shown here is derived from an EMBL/GenBank/DDBJ whole genome shotgun (WGS) entry which is preliminary data.</text>
</comment>
<evidence type="ECO:0000313" key="3">
    <source>
        <dbReference type="Proteomes" id="UP000299102"/>
    </source>
</evidence>
<dbReference type="EMBL" id="BGZK01000071">
    <property type="protein sequence ID" value="GBP15330.1"/>
    <property type="molecule type" value="Genomic_DNA"/>
</dbReference>
<name>A0A4C1TNC6_EUMVA</name>
<dbReference type="AlphaFoldDB" id="A0A4C1TNC6"/>
<sequence>MSSTQIKIENEARIENRLELESIQIETEYRIKSGTVIEVEKEMVATEESGGAVGQVESAGTFGKLRQTLSSSLLTAQDKGMRRQKRKRQLGVFTIAPLIVRQRPKAAGTYARRLPTRRRAGRPAAT</sequence>
<feature type="region of interest" description="Disordered" evidence="1">
    <location>
        <begin position="106"/>
        <end position="126"/>
    </location>
</feature>
<reference evidence="2 3" key="1">
    <citation type="journal article" date="2019" name="Commun. Biol.">
        <title>The bagworm genome reveals a unique fibroin gene that provides high tensile strength.</title>
        <authorList>
            <person name="Kono N."/>
            <person name="Nakamura H."/>
            <person name="Ohtoshi R."/>
            <person name="Tomita M."/>
            <person name="Numata K."/>
            <person name="Arakawa K."/>
        </authorList>
    </citation>
    <scope>NUCLEOTIDE SEQUENCE [LARGE SCALE GENOMIC DNA]</scope>
</reference>
<gene>
    <name evidence="2" type="ORF">EVAR_80510_1</name>
</gene>
<proteinExistence type="predicted"/>
<accession>A0A4C1TNC6</accession>
<evidence type="ECO:0000313" key="2">
    <source>
        <dbReference type="EMBL" id="GBP15330.1"/>
    </source>
</evidence>
<protein>
    <submittedName>
        <fullName evidence="2">Uncharacterized protein</fullName>
    </submittedName>
</protein>
<dbReference type="OrthoDB" id="10059918at2759"/>